<accession>A0ACB9Z797</accession>
<gene>
    <name evidence="1" type="ORF">F4820DRAFT_233345</name>
</gene>
<dbReference type="EMBL" id="MU393452">
    <property type="protein sequence ID" value="KAI4867030.1"/>
    <property type="molecule type" value="Genomic_DNA"/>
</dbReference>
<keyword evidence="2" id="KW-1185">Reference proteome</keyword>
<reference evidence="1 2" key="1">
    <citation type="journal article" date="2022" name="New Phytol.">
        <title>Ecological generalism drives hyperdiversity of secondary metabolite gene clusters in xylarialean endophytes.</title>
        <authorList>
            <person name="Franco M.E.E."/>
            <person name="Wisecaver J.H."/>
            <person name="Arnold A.E."/>
            <person name="Ju Y.M."/>
            <person name="Slot J.C."/>
            <person name="Ahrendt S."/>
            <person name="Moore L.P."/>
            <person name="Eastman K.E."/>
            <person name="Scott K."/>
            <person name="Konkel Z."/>
            <person name="Mondo S.J."/>
            <person name="Kuo A."/>
            <person name="Hayes R.D."/>
            <person name="Haridas S."/>
            <person name="Andreopoulos B."/>
            <person name="Riley R."/>
            <person name="LaButti K."/>
            <person name="Pangilinan J."/>
            <person name="Lipzen A."/>
            <person name="Amirebrahimi M."/>
            <person name="Yan J."/>
            <person name="Adam C."/>
            <person name="Keymanesh K."/>
            <person name="Ng V."/>
            <person name="Louie K."/>
            <person name="Northen T."/>
            <person name="Drula E."/>
            <person name="Henrissat B."/>
            <person name="Hsieh H.M."/>
            <person name="Youens-Clark K."/>
            <person name="Lutzoni F."/>
            <person name="Miadlikowska J."/>
            <person name="Eastwood D.C."/>
            <person name="Hamelin R.C."/>
            <person name="Grigoriev I.V."/>
            <person name="U'Ren J.M."/>
        </authorList>
    </citation>
    <scope>NUCLEOTIDE SEQUENCE [LARGE SCALE GENOMIC DNA]</scope>
    <source>
        <strain evidence="1 2">CBS 119005</strain>
    </source>
</reference>
<name>A0ACB9Z797_9PEZI</name>
<dbReference type="Proteomes" id="UP001497700">
    <property type="component" value="Unassembled WGS sequence"/>
</dbReference>
<evidence type="ECO:0000313" key="1">
    <source>
        <dbReference type="EMBL" id="KAI4867030.1"/>
    </source>
</evidence>
<evidence type="ECO:0000313" key="2">
    <source>
        <dbReference type="Proteomes" id="UP001497700"/>
    </source>
</evidence>
<proteinExistence type="predicted"/>
<comment type="caution">
    <text evidence="1">The sequence shown here is derived from an EMBL/GenBank/DDBJ whole genome shotgun (WGS) entry which is preliminary data.</text>
</comment>
<protein>
    <submittedName>
        <fullName evidence="1">Uncharacterized protein</fullName>
    </submittedName>
</protein>
<organism evidence="1 2">
    <name type="scientific">Hypoxylon rubiginosum</name>
    <dbReference type="NCBI Taxonomy" id="110542"/>
    <lineage>
        <taxon>Eukaryota</taxon>
        <taxon>Fungi</taxon>
        <taxon>Dikarya</taxon>
        <taxon>Ascomycota</taxon>
        <taxon>Pezizomycotina</taxon>
        <taxon>Sordariomycetes</taxon>
        <taxon>Xylariomycetidae</taxon>
        <taxon>Xylariales</taxon>
        <taxon>Hypoxylaceae</taxon>
        <taxon>Hypoxylon</taxon>
    </lineage>
</organism>
<sequence>MHSLWARAAQVQSSCRCRLCLHSGRSIVRRSTTAAPRRKVTVADIFTACYTTILGTATVIDAHRKETRKKELDDKLEKARAALCSLGVQESTVQQGGGSSRRDAGVEVAPESRPRDPSRTRSGTPNFLLRELGALSEITRRPLPSTSWMDTQLEWTHIEAAIATEEQDPGYTIREPKSASQLHRTTAVVVELVNRLLQRSTSYESTRRQDGEVDEQSVRTEGNAWEDLEGILQSPHYPSYHHPSMEPDDTAWTRSLLGNSIRRIFNQAASSKEIVAKICYNMLTSSAPPTIHTYNTLIAGFNRIERPDLAQMVVDSYINNTAWPATQQTIVCLLSHYRGTNQVNGIRDIISRMRGVKETGLHFRIISKNVIYSSDWLEWAKENCASRKYAFVERARRNGEVFDNIIKSWLHCGEVGNASMTFVACLRNGYSVTAQTIQRLFTACLATADFAAARRLVKGFTKHPREFAAFVHNIIHQESIAASRRVMRGLSHVLDMCWLPLEDNFGPVARTHSRAAQEMKNFIHRILLELEMQETENLHLDTLNDTTPNDSLSSRRHRAIAAPDSAQLNGQRVVEAPANFGRLGKLLSIDRMYQDLKEKIRTTTALVNAIILKIKTGYDFNISFLESKGPHSPHYQLRHEDLCRALQSIQIYPGPMAEEDIRLQLLQNLPNSALARHFENSGNPEKMAILSLVTFYRPDSYSSLKPKSHTHNEYISQLEQQFAHIEDTVRAILFAHLRRERQKRVRYLYPNWYNTSIPKLVEYHMRRSICKAFTAADSKQTNVTGSRDQENPAKRKTEETSTAFENAYRPNPTELRSAGPSVLHPPFAALG</sequence>